<dbReference type="Proteomes" id="UP000606974">
    <property type="component" value="Unassembled WGS sequence"/>
</dbReference>
<dbReference type="PANTHER" id="PTHR23113:SF363">
    <property type="entry name" value="PROTEIN SON OF SEVENLESS"/>
    <property type="match status" value="1"/>
</dbReference>
<dbReference type="PROSITE" id="PS00720">
    <property type="entry name" value="RASGEF"/>
    <property type="match status" value="1"/>
</dbReference>
<dbReference type="InterPro" id="IPR001895">
    <property type="entry name" value="RASGEF_cat_dom"/>
</dbReference>
<feature type="domain" description="N-terminal Ras-GEF" evidence="5">
    <location>
        <begin position="378"/>
        <end position="506"/>
    </location>
</feature>
<keyword evidence="1 2" id="KW-0344">Guanine-nucleotide releasing factor</keyword>
<dbReference type="Gene3D" id="1.20.870.10">
    <property type="entry name" value="Son of sevenless (SoS) protein Chain: S domain 1"/>
    <property type="match status" value="1"/>
</dbReference>
<feature type="compositionally biased region" description="Low complexity" evidence="3">
    <location>
        <begin position="1231"/>
        <end position="1241"/>
    </location>
</feature>
<dbReference type="InterPro" id="IPR008937">
    <property type="entry name" value="Ras-like_GEF"/>
</dbReference>
<keyword evidence="7" id="KW-1185">Reference proteome</keyword>
<dbReference type="InterPro" id="IPR000651">
    <property type="entry name" value="Ras-like_Gua-exchang_fac_N"/>
</dbReference>
<feature type="domain" description="Ras-GEF" evidence="4">
    <location>
        <begin position="1455"/>
        <end position="1699"/>
    </location>
</feature>
<feature type="compositionally biased region" description="Polar residues" evidence="3">
    <location>
        <begin position="1220"/>
        <end position="1230"/>
    </location>
</feature>
<dbReference type="InterPro" id="IPR023578">
    <property type="entry name" value="Ras_GEF_dom_sf"/>
</dbReference>
<feature type="compositionally biased region" description="Polar residues" evidence="3">
    <location>
        <begin position="1170"/>
        <end position="1201"/>
    </location>
</feature>
<organism evidence="6 7">
    <name type="scientific">Endocarpon pusillum</name>
    <dbReference type="NCBI Taxonomy" id="364733"/>
    <lineage>
        <taxon>Eukaryota</taxon>
        <taxon>Fungi</taxon>
        <taxon>Dikarya</taxon>
        <taxon>Ascomycota</taxon>
        <taxon>Pezizomycotina</taxon>
        <taxon>Eurotiomycetes</taxon>
        <taxon>Chaetothyriomycetidae</taxon>
        <taxon>Verrucariales</taxon>
        <taxon>Verrucariaceae</taxon>
        <taxon>Endocarpon</taxon>
    </lineage>
</organism>
<reference evidence="6" key="1">
    <citation type="submission" date="2020-02" db="EMBL/GenBank/DDBJ databases">
        <authorList>
            <person name="Palmer J.M."/>
        </authorList>
    </citation>
    <scope>NUCLEOTIDE SEQUENCE</scope>
    <source>
        <strain evidence="6">EPUS1.4</strain>
        <tissue evidence="6">Thallus</tissue>
    </source>
</reference>
<feature type="compositionally biased region" description="Polar residues" evidence="3">
    <location>
        <begin position="24"/>
        <end position="35"/>
    </location>
</feature>
<feature type="compositionally biased region" description="Basic and acidic residues" evidence="3">
    <location>
        <begin position="936"/>
        <end position="945"/>
    </location>
</feature>
<dbReference type="GO" id="GO:0007265">
    <property type="term" value="P:Ras protein signal transduction"/>
    <property type="evidence" value="ECO:0007669"/>
    <property type="project" value="TreeGrafter"/>
</dbReference>
<feature type="compositionally biased region" description="Polar residues" evidence="3">
    <location>
        <begin position="662"/>
        <end position="671"/>
    </location>
</feature>
<feature type="compositionally biased region" description="Basic and acidic residues" evidence="3">
    <location>
        <begin position="61"/>
        <end position="90"/>
    </location>
</feature>
<feature type="compositionally biased region" description="Polar residues" evidence="3">
    <location>
        <begin position="756"/>
        <end position="769"/>
    </location>
</feature>
<dbReference type="GO" id="GO:0005085">
    <property type="term" value="F:guanyl-nucleotide exchange factor activity"/>
    <property type="evidence" value="ECO:0007669"/>
    <property type="project" value="UniProtKB-KW"/>
</dbReference>
<evidence type="ECO:0008006" key="8">
    <source>
        <dbReference type="Google" id="ProtNLM"/>
    </source>
</evidence>
<evidence type="ECO:0000313" key="7">
    <source>
        <dbReference type="Proteomes" id="UP000606974"/>
    </source>
</evidence>
<feature type="region of interest" description="Disordered" evidence="3">
    <location>
        <begin position="1402"/>
        <end position="1423"/>
    </location>
</feature>
<comment type="caution">
    <text evidence="6">The sequence shown here is derived from an EMBL/GenBank/DDBJ whole genome shotgun (WGS) entry which is preliminary data.</text>
</comment>
<gene>
    <name evidence="6" type="ORF">GJ744_003839</name>
</gene>
<feature type="compositionally biased region" description="Polar residues" evidence="3">
    <location>
        <begin position="595"/>
        <end position="606"/>
    </location>
</feature>
<feature type="compositionally biased region" description="Polar residues" evidence="3">
    <location>
        <begin position="149"/>
        <end position="158"/>
    </location>
</feature>
<evidence type="ECO:0000256" key="1">
    <source>
        <dbReference type="ARBA" id="ARBA00022658"/>
    </source>
</evidence>
<dbReference type="SMART" id="SM00147">
    <property type="entry name" value="RasGEF"/>
    <property type="match status" value="1"/>
</dbReference>
<feature type="region of interest" description="Disordered" evidence="3">
    <location>
        <begin position="24"/>
        <end position="117"/>
    </location>
</feature>
<dbReference type="InterPro" id="IPR036964">
    <property type="entry name" value="RASGEF_cat_dom_sf"/>
</dbReference>
<dbReference type="OrthoDB" id="10254377at2759"/>
<dbReference type="PANTHER" id="PTHR23113">
    <property type="entry name" value="GUANINE NUCLEOTIDE EXCHANGE FACTOR"/>
    <property type="match status" value="1"/>
</dbReference>
<feature type="region of interest" description="Disordered" evidence="3">
    <location>
        <begin position="567"/>
        <end position="606"/>
    </location>
</feature>
<dbReference type="GO" id="GO:0005886">
    <property type="term" value="C:plasma membrane"/>
    <property type="evidence" value="ECO:0007669"/>
    <property type="project" value="TreeGrafter"/>
</dbReference>
<dbReference type="InterPro" id="IPR019804">
    <property type="entry name" value="Ras_G-nucl-exch_fac_CS"/>
</dbReference>
<feature type="compositionally biased region" description="Low complexity" evidence="3">
    <location>
        <begin position="133"/>
        <end position="144"/>
    </location>
</feature>
<feature type="region of interest" description="Disordered" evidence="3">
    <location>
        <begin position="133"/>
        <end position="160"/>
    </location>
</feature>
<feature type="compositionally biased region" description="Polar residues" evidence="3">
    <location>
        <begin position="91"/>
        <end position="110"/>
    </location>
</feature>
<evidence type="ECO:0000259" key="5">
    <source>
        <dbReference type="PROSITE" id="PS50212"/>
    </source>
</evidence>
<dbReference type="CDD" id="cd06224">
    <property type="entry name" value="REM"/>
    <property type="match status" value="1"/>
</dbReference>
<dbReference type="SMART" id="SM00229">
    <property type="entry name" value="RasGEFN"/>
    <property type="match status" value="1"/>
</dbReference>
<feature type="region of interest" description="Disordered" evidence="3">
    <location>
        <begin position="176"/>
        <end position="226"/>
    </location>
</feature>
<dbReference type="Pfam" id="PF00618">
    <property type="entry name" value="RasGEF_N"/>
    <property type="match status" value="1"/>
</dbReference>
<evidence type="ECO:0000256" key="3">
    <source>
        <dbReference type="SAM" id="MobiDB-lite"/>
    </source>
</evidence>
<evidence type="ECO:0000313" key="6">
    <source>
        <dbReference type="EMBL" id="KAF7511676.1"/>
    </source>
</evidence>
<feature type="region of interest" description="Disordered" evidence="3">
    <location>
        <begin position="1165"/>
        <end position="1241"/>
    </location>
</feature>
<feature type="region of interest" description="Disordered" evidence="3">
    <location>
        <begin position="641"/>
        <end position="671"/>
    </location>
</feature>
<proteinExistence type="predicted"/>
<name>A0A8H7E9F6_9EURO</name>
<accession>A0A8H7E9F6</accession>
<dbReference type="SUPFAM" id="SSF48366">
    <property type="entry name" value="Ras GEF"/>
    <property type="match status" value="1"/>
</dbReference>
<dbReference type="EMBL" id="JAACFV010000018">
    <property type="protein sequence ID" value="KAF7511676.1"/>
    <property type="molecule type" value="Genomic_DNA"/>
</dbReference>
<feature type="compositionally biased region" description="Polar residues" evidence="3">
    <location>
        <begin position="967"/>
        <end position="986"/>
    </location>
</feature>
<feature type="region of interest" description="Disordered" evidence="3">
    <location>
        <begin position="923"/>
        <end position="988"/>
    </location>
</feature>
<evidence type="ECO:0000256" key="2">
    <source>
        <dbReference type="PROSITE-ProRule" id="PRU00168"/>
    </source>
</evidence>
<dbReference type="Gene3D" id="1.10.840.10">
    <property type="entry name" value="Ras guanine-nucleotide exchange factors catalytic domain"/>
    <property type="match status" value="1"/>
</dbReference>
<dbReference type="Pfam" id="PF00617">
    <property type="entry name" value="RasGEF"/>
    <property type="match status" value="1"/>
</dbReference>
<sequence length="1703" mass="184770">MGLPPSPDSDTSLVSLDPAIVQQISRSKSSHQQLSAKAKQHSPILATEQHMHESHNTIQDEPLHGKPRKIFEKTRKNSLRRVKDSTEVLRQKSTSARHVANTSDGTSATASKGGRHFTVGNVGTGGKLYLRPAATQPPQATPKAFVFPSPTSSNSTPHGSLRQEKAISGLRQSIWSNSQISDKAPNPTAARSPPLRSKMSDGPPRPSAHTRPFSFSTVDVTHEPPAEPKDGVLRIVIDRSATTCPKTTEKFALPTLEIPIPHYRLGNPHFSIQGTPLLRSSAYTKTSEGVSENLKPASALKTNFLSPEQKEGPSALSQSHTFDTLLSCSGTASDLSKDPAGAAVSSTSHSQGGPIDPKVFDRLASIKDEACVVRYSQRTGAITAATPARIVAQISSEAFMDYDLVSDFFLTFRAYLSTERLLSLLLARLHWAINRLEDDGRVIRIRTFAALRHWILNYFVDDFVVNRKLRVQFCDQINEMYHEVSRRTGGGVSDMKILLDLKRCWNGRCSLYWDSRNFVVTQQDADIVPGGILGSRDASLTQLDIVLDQEIDMTADNYQDKVDVTKSWYGSPPAPQGSKTHDKHPFTFTAGWPTSPASEQSLQPKSCSIPARAFKRTPPPDGSARGPYPVSLYQRMQKSPFNLPKSMEDSQRRLSNAHKRSCSTSDSIRDQGSANFVSQPVYLASPHAGSLIRGNVYPPAAPFVDVIVPESPPSHKPRLNASPIGMSTPFDSSAKPGSPTNPGMKTLMGSIRRALSSKQTGTNSTSSTEEIGPLPPSLQGKISNLPLNLARSSDTLREKKSAPASRHHLRIDLLCAAVSQSYQMVQAKASEESVVNHGLGVSISGIHESSGSQKTLGSRDFSIEAVDVQGILGQDAVRSASSVVDNTAGNDLPGTIMAFGGDMQGETLVTDLEFAAAGMASTPILSTERSTHQRRSSLEDRRRSSSVDTALARRSREQGKLRVARSAGQSSRIEAYTRRTSSSEPSEQLRAAVSTSAVLHTDRRQSHALPHGPCPNFDASVTSSAMKQSKLEFQSQGHTLRRRPGGNLRNIENVHDLAAGLRRQSTGSLTTQSESVGSMLVMGGHRVTMSQQKKPALQGAQHPISLIRTHSSQHLRPSFEAAISGFSAIPDDADGGLEATLLKLEGRYEHASPEIGSEMGAECARDQTAMVGSSSTDPRQNFDGNASHSQGAQAPISTRGSNPRLRQAASASRTRKPGTKTISARSGQPKSSVADSEESYSSIPLLERGLVGDAVKKPNAHSKSAPTVSIPHPLLEGQVIVETQRDVASPHPSIELVEKTESMGRIPHGSTLPDVRPLTANGSFLLDEDDNLTDLSSEMSVDMIEHSEVQAPVVSSPAAAPGNVTSAHPLPTHPLAHPPSPAVSIHHAVTPVPPVNPMMYQQKPLTPQPSPTQGGIAHESQRSLSQILPPRKSPAVASATVTTSAGHIPFVLACESEVLAQQLTLVEKAALSEIEWSDLVDMKWDNKSPNILNWVEYLAAKDNRGIDIVITRFNLVVKWVLSEIVMTQNIYERAQAITKYIHIASHAKRIHNYATMLQITIALTSIDCTRLKATWELVSESDQVLLREMETLIQPIRNFHDLRIEMETANLQDGCIPFVGLYVHDLTYNAQKPSQIANSLGGEPLVNFEKYRTIATIVKSLLRLIDASSKYNFAPIPGIIERCLWMAALSDEKITALSKSIEQ</sequence>
<feature type="region of interest" description="Disordered" evidence="3">
    <location>
        <begin position="755"/>
        <end position="779"/>
    </location>
</feature>
<evidence type="ECO:0000259" key="4">
    <source>
        <dbReference type="PROSITE" id="PS50009"/>
    </source>
</evidence>
<protein>
    <recommendedName>
        <fullName evidence="8">Guanine nucleotide exchange factor</fullName>
    </recommendedName>
</protein>
<dbReference type="PROSITE" id="PS50009">
    <property type="entry name" value="RASGEF_CAT"/>
    <property type="match status" value="1"/>
</dbReference>
<dbReference type="PROSITE" id="PS50212">
    <property type="entry name" value="RASGEF_NTER"/>
    <property type="match status" value="1"/>
</dbReference>